<accession>E4ZRL5</accession>
<dbReference type="InterPro" id="IPR027417">
    <property type="entry name" value="P-loop_NTPase"/>
</dbReference>
<evidence type="ECO:0000313" key="4">
    <source>
        <dbReference type="Proteomes" id="UP000002668"/>
    </source>
</evidence>
<dbReference type="EMBL" id="FP929116">
    <property type="protein sequence ID" value="CBX93862.1"/>
    <property type="molecule type" value="Genomic_DNA"/>
</dbReference>
<feature type="compositionally biased region" description="Acidic residues" evidence="1">
    <location>
        <begin position="96"/>
        <end position="112"/>
    </location>
</feature>
<dbReference type="Pfam" id="PF22942">
    <property type="entry name" value="DUF7025"/>
    <property type="match status" value="1"/>
</dbReference>
<dbReference type="eggNOG" id="KOG0742">
    <property type="taxonomic scope" value="Eukaryota"/>
</dbReference>
<reference evidence="4" key="1">
    <citation type="journal article" date="2011" name="Nat. Commun.">
        <title>Effector diversification within compartments of the Leptosphaeria maculans genome affected by Repeat-Induced Point mutations.</title>
        <authorList>
            <person name="Rouxel T."/>
            <person name="Grandaubert J."/>
            <person name="Hane J.K."/>
            <person name="Hoede C."/>
            <person name="van de Wouw A.P."/>
            <person name="Couloux A."/>
            <person name="Dominguez V."/>
            <person name="Anthouard V."/>
            <person name="Bally P."/>
            <person name="Bourras S."/>
            <person name="Cozijnsen A.J."/>
            <person name="Ciuffetti L.M."/>
            <person name="Degrave A."/>
            <person name="Dilmaghani A."/>
            <person name="Duret L."/>
            <person name="Fudal I."/>
            <person name="Goodwin S.B."/>
            <person name="Gout L."/>
            <person name="Glaser N."/>
            <person name="Linglin J."/>
            <person name="Kema G.H.J."/>
            <person name="Lapalu N."/>
            <person name="Lawrence C.B."/>
            <person name="May K."/>
            <person name="Meyer M."/>
            <person name="Ollivier B."/>
            <person name="Poulain J."/>
            <person name="Schoch C.L."/>
            <person name="Simon A."/>
            <person name="Spatafora J.W."/>
            <person name="Stachowiak A."/>
            <person name="Turgeon B.G."/>
            <person name="Tyler B.M."/>
            <person name="Vincent D."/>
            <person name="Weissenbach J."/>
            <person name="Amselem J."/>
            <person name="Quesneville H."/>
            <person name="Oliver R.P."/>
            <person name="Wincker P."/>
            <person name="Balesdent M.-H."/>
            <person name="Howlett B.J."/>
        </authorList>
    </citation>
    <scope>NUCLEOTIDE SEQUENCE [LARGE SCALE GENOMIC DNA]</scope>
    <source>
        <strain evidence="4">JN3 / isolate v23.1.3 / race Av1-4-5-6-7-8</strain>
    </source>
</reference>
<dbReference type="Pfam" id="PF00004">
    <property type="entry name" value="AAA"/>
    <property type="match status" value="1"/>
</dbReference>
<dbReference type="GeneID" id="13284419"/>
<dbReference type="InParanoid" id="E4ZRL5"/>
<dbReference type="STRING" id="985895.E4ZRL5"/>
<feature type="compositionally biased region" description="Acidic residues" evidence="1">
    <location>
        <begin position="991"/>
        <end position="1021"/>
    </location>
</feature>
<dbReference type="VEuPathDB" id="FungiDB:LEMA_P035360.1"/>
<dbReference type="PANTHER" id="PTHR46411">
    <property type="entry name" value="FAMILY ATPASE, PUTATIVE-RELATED"/>
    <property type="match status" value="1"/>
</dbReference>
<dbReference type="CDD" id="cd19481">
    <property type="entry name" value="RecA-like_protease"/>
    <property type="match status" value="1"/>
</dbReference>
<dbReference type="AlphaFoldDB" id="E4ZRL5"/>
<proteinExistence type="predicted"/>
<feature type="region of interest" description="Disordered" evidence="1">
    <location>
        <begin position="947"/>
        <end position="1077"/>
    </location>
</feature>
<feature type="region of interest" description="Disordered" evidence="1">
    <location>
        <begin position="281"/>
        <end position="301"/>
    </location>
</feature>
<dbReference type="GO" id="GO:0005524">
    <property type="term" value="F:ATP binding"/>
    <property type="evidence" value="ECO:0007669"/>
    <property type="project" value="InterPro"/>
</dbReference>
<gene>
    <name evidence="3" type="ORF">LEMA_P035360.1</name>
</gene>
<dbReference type="PANTHER" id="PTHR46411:SF2">
    <property type="entry name" value="AAA+ ATPASE DOMAIN-CONTAINING PROTEIN"/>
    <property type="match status" value="1"/>
</dbReference>
<dbReference type="Proteomes" id="UP000002668">
    <property type="component" value="Genome"/>
</dbReference>
<dbReference type="InterPro" id="IPR003959">
    <property type="entry name" value="ATPase_AAA_core"/>
</dbReference>
<dbReference type="OMA" id="FRSRIHM"/>
<dbReference type="InterPro" id="IPR003593">
    <property type="entry name" value="AAA+_ATPase"/>
</dbReference>
<sequence>MENRPLTPVTIPDTDPLTNGHCDATNNKLNSKSQDHVPSKHKPLQNPAVEPSKEGDTVSRELLAQLKANTERLEALESKYEAVKEKLKAVAAEEGGSQDEAADEKKEEDDDTASIASDLAEDDIEETSKSGKSERPKFMESIRYVRSDEWVKSNLARNYKIAGDFPIPKNLSLVVSQRHVSPSSIYFSEMTTVDKLSSGAASGTIPSPDRLAITCAALLAEIGRISGTTTTDRNNILLRPFKNVIPFRSEIEEALRANRELFKELQEMKRKRRARYDKACKEAEENETTPPPKEENDLETEDRAKLRKAAKLCVGLRCLLHFIDHDNAEIMEIRKATWNANYEIAFEHLWHVFEPGMLVCPKGDKEQAYRVLNVGGGRPYGESVDHNGAPLAGSRIMKTTDFFIDCFHIDFNGTHYTPAPIYISISPYDGTRALKNLTVAPLDGLYSKEEAQDLKARLIARGKRFEKLAEVTHQRYSGLSLQDKTSRCEEIDGDVIIDFALAYKNNMPDVILPVRDRPEQHSIWPDVSFKLPAPASALLQELTSPDIRETNEPYRGCNVEDCTTCETNTVHDDIGYELLRRSNFLNEHSEILKETEKKLRNDRYMLLPYRMYGYVLLSRKWYPLDIDLLEDIVETKSQSDGFEDLVLPEDHKEIVRALVKTHARGPTSTSDKEARPTRQMDLVKGKGKGLIILLHGVPGVGKTSTAECVAAHTHRPLFPITCGDIGGQTPREVETNLESYFDLARKWGCVLLLDEADVFLGERTKGDILQNSLVSVFLRVLEYYSGILILTTNRVGQFDEAIKSRIHISLYYPPLDRKRTLKIWKMNLRRLKDENEAKSAAQSDKSQSPRKSLLPYIEFNHNEIMDFAKGHWKICQQNKSNWNGRQIKNAFQTAIALAEWDRMTFQKRCKIKEEIPVSLTKENFKKVAEASAKFDEYLVSVRRSDAANAADKRNRKDEYQDRGKQTEYGIAYPTLEERRAQRKKPSRAQIESDDDDDDDEDEDDNDNVEESEDSSEEEESTPVETKVQKLTKKTKKSQIEVPVKKGKKSRNAVSSKKSGGLRKEIIEDDSDLDTSDD</sequence>
<protein>
    <recommendedName>
        <fullName evidence="2">AAA+ ATPase domain-containing protein</fullName>
    </recommendedName>
</protein>
<feature type="region of interest" description="Disordered" evidence="1">
    <location>
        <begin position="91"/>
        <end position="136"/>
    </location>
</feature>
<feature type="compositionally biased region" description="Acidic residues" evidence="1">
    <location>
        <begin position="1066"/>
        <end position="1077"/>
    </location>
</feature>
<organism evidence="4">
    <name type="scientific">Leptosphaeria maculans (strain JN3 / isolate v23.1.3 / race Av1-4-5-6-7-8)</name>
    <name type="common">Blackleg fungus</name>
    <name type="synonym">Phoma lingam</name>
    <dbReference type="NCBI Taxonomy" id="985895"/>
    <lineage>
        <taxon>Eukaryota</taxon>
        <taxon>Fungi</taxon>
        <taxon>Dikarya</taxon>
        <taxon>Ascomycota</taxon>
        <taxon>Pezizomycotina</taxon>
        <taxon>Dothideomycetes</taxon>
        <taxon>Pleosporomycetidae</taxon>
        <taxon>Pleosporales</taxon>
        <taxon>Pleosporineae</taxon>
        <taxon>Leptosphaeriaceae</taxon>
        <taxon>Plenodomus</taxon>
        <taxon>Plenodomus lingam/Leptosphaeria maculans species complex</taxon>
    </lineage>
</organism>
<evidence type="ECO:0000313" key="3">
    <source>
        <dbReference type="EMBL" id="CBX93862.1"/>
    </source>
</evidence>
<dbReference type="GO" id="GO:0016887">
    <property type="term" value="F:ATP hydrolysis activity"/>
    <property type="evidence" value="ECO:0007669"/>
    <property type="project" value="InterPro"/>
</dbReference>
<dbReference type="HOGENOM" id="CLU_004471_2_3_1"/>
<evidence type="ECO:0000259" key="2">
    <source>
        <dbReference type="SMART" id="SM00382"/>
    </source>
</evidence>
<dbReference type="SUPFAM" id="SSF52540">
    <property type="entry name" value="P-loop containing nucleoside triphosphate hydrolases"/>
    <property type="match status" value="1"/>
</dbReference>
<dbReference type="Pfam" id="PF23232">
    <property type="entry name" value="AAA_lid_13"/>
    <property type="match status" value="1"/>
</dbReference>
<feature type="domain" description="AAA+ ATPase" evidence="2">
    <location>
        <begin position="688"/>
        <end position="816"/>
    </location>
</feature>
<dbReference type="Gene3D" id="3.40.50.300">
    <property type="entry name" value="P-loop containing nucleotide triphosphate hydrolases"/>
    <property type="match status" value="1"/>
</dbReference>
<feature type="compositionally biased region" description="Basic and acidic residues" evidence="1">
    <location>
        <begin position="947"/>
        <end position="965"/>
    </location>
</feature>
<evidence type="ECO:0000256" key="1">
    <source>
        <dbReference type="SAM" id="MobiDB-lite"/>
    </source>
</evidence>
<dbReference type="SMART" id="SM00382">
    <property type="entry name" value="AAA"/>
    <property type="match status" value="1"/>
</dbReference>
<feature type="compositionally biased region" description="Basic and acidic residues" evidence="1">
    <location>
        <begin position="126"/>
        <end position="136"/>
    </location>
</feature>
<name>E4ZRL5_LEPMJ</name>
<dbReference type="InterPro" id="IPR056599">
    <property type="entry name" value="AAA_lid_fung"/>
</dbReference>
<feature type="region of interest" description="Disordered" evidence="1">
    <location>
        <begin position="1"/>
        <end position="58"/>
    </location>
</feature>
<keyword evidence="4" id="KW-1185">Reference proteome</keyword>
<dbReference type="OrthoDB" id="10042665at2759"/>
<dbReference type="InterPro" id="IPR054289">
    <property type="entry name" value="DUF7025"/>
</dbReference>